<name>A0AAV0WPU7_9HEMI</name>
<evidence type="ECO:0000313" key="1">
    <source>
        <dbReference type="EMBL" id="CAI6357612.1"/>
    </source>
</evidence>
<gene>
    <name evidence="1" type="ORF">MEUPH1_LOCUS13219</name>
</gene>
<dbReference type="EMBL" id="CARXXK010000002">
    <property type="protein sequence ID" value="CAI6357612.1"/>
    <property type="molecule type" value="Genomic_DNA"/>
</dbReference>
<proteinExistence type="predicted"/>
<organism evidence="1 2">
    <name type="scientific">Macrosiphum euphorbiae</name>
    <name type="common">potato aphid</name>
    <dbReference type="NCBI Taxonomy" id="13131"/>
    <lineage>
        <taxon>Eukaryota</taxon>
        <taxon>Metazoa</taxon>
        <taxon>Ecdysozoa</taxon>
        <taxon>Arthropoda</taxon>
        <taxon>Hexapoda</taxon>
        <taxon>Insecta</taxon>
        <taxon>Pterygota</taxon>
        <taxon>Neoptera</taxon>
        <taxon>Paraneoptera</taxon>
        <taxon>Hemiptera</taxon>
        <taxon>Sternorrhyncha</taxon>
        <taxon>Aphidomorpha</taxon>
        <taxon>Aphidoidea</taxon>
        <taxon>Aphididae</taxon>
        <taxon>Macrosiphini</taxon>
        <taxon>Macrosiphum</taxon>
    </lineage>
</organism>
<dbReference type="Proteomes" id="UP001160148">
    <property type="component" value="Unassembled WGS sequence"/>
</dbReference>
<keyword evidence="2" id="KW-1185">Reference proteome</keyword>
<accession>A0AAV0WPU7</accession>
<protein>
    <submittedName>
        <fullName evidence="1">Uncharacterized protein</fullName>
    </submittedName>
</protein>
<reference evidence="1 2" key="1">
    <citation type="submission" date="2023-01" db="EMBL/GenBank/DDBJ databases">
        <authorList>
            <person name="Whitehead M."/>
        </authorList>
    </citation>
    <scope>NUCLEOTIDE SEQUENCE [LARGE SCALE GENOMIC DNA]</scope>
</reference>
<sequence length="94" mass="10537">MFESGTEYGVLKHKYTRAQIFPCKEKFLELDEAMKNIKDREITLREAAGHGIAGHQGFNRCNCKTGYGTKKCVCNAAEMLCSSKCHGNQNCTNK</sequence>
<dbReference type="AlphaFoldDB" id="A0AAV0WPU7"/>
<evidence type="ECO:0000313" key="2">
    <source>
        <dbReference type="Proteomes" id="UP001160148"/>
    </source>
</evidence>
<comment type="caution">
    <text evidence="1">The sequence shown here is derived from an EMBL/GenBank/DDBJ whole genome shotgun (WGS) entry which is preliminary data.</text>
</comment>